<dbReference type="PANTHER" id="PTHR30270">
    <property type="entry name" value="THIAMINE-MONOPHOSPHATE KINASE"/>
    <property type="match status" value="1"/>
</dbReference>
<protein>
    <submittedName>
        <fullName evidence="2">Unannotated protein</fullName>
    </submittedName>
</protein>
<dbReference type="GO" id="GO:0009030">
    <property type="term" value="F:thiamine-phosphate kinase activity"/>
    <property type="evidence" value="ECO:0007669"/>
    <property type="project" value="InterPro"/>
</dbReference>
<dbReference type="PIRSF" id="PIRSF005303">
    <property type="entry name" value="Thiam_monoph_kin"/>
    <property type="match status" value="1"/>
</dbReference>
<accession>A0A6J6H1T9</accession>
<organism evidence="2">
    <name type="scientific">freshwater metagenome</name>
    <dbReference type="NCBI Taxonomy" id="449393"/>
    <lineage>
        <taxon>unclassified sequences</taxon>
        <taxon>metagenomes</taxon>
        <taxon>ecological metagenomes</taxon>
    </lineage>
</organism>
<dbReference type="NCBIfam" id="TIGR01379">
    <property type="entry name" value="thiL"/>
    <property type="match status" value="1"/>
</dbReference>
<dbReference type="SUPFAM" id="SSF55326">
    <property type="entry name" value="PurM N-terminal domain-like"/>
    <property type="match status" value="1"/>
</dbReference>
<dbReference type="Gene3D" id="3.90.650.10">
    <property type="entry name" value="PurM-like C-terminal domain"/>
    <property type="match status" value="1"/>
</dbReference>
<dbReference type="EMBL" id="CAEZUR010000026">
    <property type="protein sequence ID" value="CAB4605185.1"/>
    <property type="molecule type" value="Genomic_DNA"/>
</dbReference>
<reference evidence="2" key="1">
    <citation type="submission" date="2020-05" db="EMBL/GenBank/DDBJ databases">
        <authorList>
            <person name="Chiriac C."/>
            <person name="Salcher M."/>
            <person name="Ghai R."/>
            <person name="Kavagutti S V."/>
        </authorList>
    </citation>
    <scope>NUCLEOTIDE SEQUENCE</scope>
</reference>
<dbReference type="NCBIfam" id="NF004351">
    <property type="entry name" value="PRK05731.1-4"/>
    <property type="match status" value="1"/>
</dbReference>
<dbReference type="InterPro" id="IPR036921">
    <property type="entry name" value="PurM-like_N_sf"/>
</dbReference>
<dbReference type="HAMAP" id="MF_02128">
    <property type="entry name" value="TMP_kinase"/>
    <property type="match status" value="1"/>
</dbReference>
<dbReference type="InterPro" id="IPR006283">
    <property type="entry name" value="ThiL-like"/>
</dbReference>
<evidence type="ECO:0000259" key="1">
    <source>
        <dbReference type="Pfam" id="PF00586"/>
    </source>
</evidence>
<feature type="domain" description="PurM-like N-terminal" evidence="1">
    <location>
        <begin position="34"/>
        <end position="146"/>
    </location>
</feature>
<dbReference type="InterPro" id="IPR016188">
    <property type="entry name" value="PurM-like_N"/>
</dbReference>
<name>A0A6J6H1T9_9ZZZZ</name>
<dbReference type="GO" id="GO:0009228">
    <property type="term" value="P:thiamine biosynthetic process"/>
    <property type="evidence" value="ECO:0007669"/>
    <property type="project" value="InterPro"/>
</dbReference>
<dbReference type="CDD" id="cd02194">
    <property type="entry name" value="ThiL"/>
    <property type="match status" value="1"/>
</dbReference>
<dbReference type="InterPro" id="IPR036676">
    <property type="entry name" value="PurM-like_C_sf"/>
</dbReference>
<dbReference type="AlphaFoldDB" id="A0A6J6H1T9"/>
<evidence type="ECO:0000313" key="2">
    <source>
        <dbReference type="EMBL" id="CAB4605185.1"/>
    </source>
</evidence>
<sequence length="323" mass="34135">MSNPETLASLGENEALRRTVSRLKKSENTVVGSGDDAAVVRTSNDQFVVTTDTMIEGNDFKTDWSSAFDLGWKAVATNISDVAAMGAKPTALVVALAVPKETEITWLEQFADGLQAAVTHFCPTAEIVGGDLAQAEQIVIAVTAHGDMEGRAPILRTGAKPGDILAVAGTLGQAACGLSLLQIGNQDAISAYDDWVNVQKRPMPPIQSGIEAVNATSMLDISDGLAKDAHRIAKASGVKLVISKQALDGYCARLDDVADRLEVSSLDWVLFGGEDHSLLATFPEGSVMPRSFKPIGRIEAGVGVYLDEKQLPERGWDSAVANS</sequence>
<dbReference type="SUPFAM" id="SSF56042">
    <property type="entry name" value="PurM C-terminal domain-like"/>
    <property type="match status" value="1"/>
</dbReference>
<gene>
    <name evidence="2" type="ORF">UFOPK1843_00454</name>
</gene>
<dbReference type="Pfam" id="PF00586">
    <property type="entry name" value="AIRS"/>
    <property type="match status" value="1"/>
</dbReference>
<dbReference type="Gene3D" id="3.30.1330.10">
    <property type="entry name" value="PurM-like, N-terminal domain"/>
    <property type="match status" value="1"/>
</dbReference>
<proteinExistence type="inferred from homology"/>
<dbReference type="PANTHER" id="PTHR30270:SF0">
    <property type="entry name" value="THIAMINE-MONOPHOSPHATE KINASE"/>
    <property type="match status" value="1"/>
</dbReference>